<dbReference type="Gene3D" id="1.10.10.10">
    <property type="entry name" value="Winged helix-like DNA-binding domain superfamily/Winged helix DNA-binding domain"/>
    <property type="match status" value="1"/>
</dbReference>
<dbReference type="InterPro" id="IPR036388">
    <property type="entry name" value="WH-like_DNA-bd_sf"/>
</dbReference>
<dbReference type="CDD" id="cd00090">
    <property type="entry name" value="HTH_ARSR"/>
    <property type="match status" value="1"/>
</dbReference>
<dbReference type="PRINTS" id="PR00033">
    <property type="entry name" value="HTHASNC"/>
</dbReference>
<evidence type="ECO:0000313" key="5">
    <source>
        <dbReference type="EMBL" id="MCL6739985.1"/>
    </source>
</evidence>
<comment type="caution">
    <text evidence="5">The sequence shown here is derived from an EMBL/GenBank/DDBJ whole genome shotgun (WGS) entry which is preliminary data.</text>
</comment>
<accession>A0ABT0S753</accession>
<organism evidence="5 6">
    <name type="scientific">Sphingomonas brevis</name>
    <dbReference type="NCBI Taxonomy" id="2908206"/>
    <lineage>
        <taxon>Bacteria</taxon>
        <taxon>Pseudomonadati</taxon>
        <taxon>Pseudomonadota</taxon>
        <taxon>Alphaproteobacteria</taxon>
        <taxon>Sphingomonadales</taxon>
        <taxon>Sphingomonadaceae</taxon>
        <taxon>Sphingomonas</taxon>
    </lineage>
</organism>
<keyword evidence="6" id="KW-1185">Reference proteome</keyword>
<feature type="domain" description="HTH asnC-type" evidence="4">
    <location>
        <begin position="7"/>
        <end position="68"/>
    </location>
</feature>
<dbReference type="Proteomes" id="UP001165383">
    <property type="component" value="Unassembled WGS sequence"/>
</dbReference>
<name>A0ABT0S753_9SPHN</name>
<evidence type="ECO:0000259" key="4">
    <source>
        <dbReference type="PROSITE" id="PS50956"/>
    </source>
</evidence>
<evidence type="ECO:0000313" key="6">
    <source>
        <dbReference type="Proteomes" id="UP001165383"/>
    </source>
</evidence>
<dbReference type="SMART" id="SM00344">
    <property type="entry name" value="HTH_ASNC"/>
    <property type="match status" value="1"/>
</dbReference>
<dbReference type="InterPro" id="IPR036390">
    <property type="entry name" value="WH_DNA-bd_sf"/>
</dbReference>
<dbReference type="InterPro" id="IPR000485">
    <property type="entry name" value="AsnC-type_HTH_dom"/>
</dbReference>
<keyword evidence="1" id="KW-0805">Transcription regulation</keyword>
<dbReference type="PROSITE" id="PS50956">
    <property type="entry name" value="HTH_ASNC_2"/>
    <property type="match status" value="1"/>
</dbReference>
<dbReference type="EMBL" id="JAMGBB010000001">
    <property type="protein sequence ID" value="MCL6739985.1"/>
    <property type="molecule type" value="Genomic_DNA"/>
</dbReference>
<sequence>MRRVHDVDAKDHQILALLEADGRRSNSDIAKLTGLSAPTVAERIARLRDIGVIQGFTVKIDAAKVGLPVSAVIEFQPRSNRDMAAINSVINNPAVRTCYRVTGSSLLVLIVRVSSSGALQDLLDQIMPFGETKTSVILLIDIEDRPLFSDALPPIP</sequence>
<proteinExistence type="predicted"/>
<dbReference type="InterPro" id="IPR011008">
    <property type="entry name" value="Dimeric_a/b-barrel"/>
</dbReference>
<dbReference type="InterPro" id="IPR019885">
    <property type="entry name" value="Tscrpt_reg_HTH_AsnC-type_CS"/>
</dbReference>
<dbReference type="InterPro" id="IPR011991">
    <property type="entry name" value="ArsR-like_HTH"/>
</dbReference>
<dbReference type="PROSITE" id="PS00519">
    <property type="entry name" value="HTH_ASNC_1"/>
    <property type="match status" value="1"/>
</dbReference>
<evidence type="ECO:0000256" key="1">
    <source>
        <dbReference type="ARBA" id="ARBA00023015"/>
    </source>
</evidence>
<dbReference type="PANTHER" id="PTHR30154">
    <property type="entry name" value="LEUCINE-RESPONSIVE REGULATORY PROTEIN"/>
    <property type="match status" value="1"/>
</dbReference>
<dbReference type="PANTHER" id="PTHR30154:SF53">
    <property type="entry name" value="HTH-TYPE TRANSCRIPTIONAL REGULATOR LRPC"/>
    <property type="match status" value="1"/>
</dbReference>
<gene>
    <name evidence="5" type="ORF">LZ518_02390</name>
</gene>
<protein>
    <submittedName>
        <fullName evidence="5">Lrp/AsnC family transcriptional regulator</fullName>
    </submittedName>
</protein>
<dbReference type="RefSeq" id="WP_249914445.1">
    <property type="nucleotide sequence ID" value="NZ_JAMGBB010000001.1"/>
</dbReference>
<keyword evidence="3" id="KW-0804">Transcription</keyword>
<dbReference type="SUPFAM" id="SSF54909">
    <property type="entry name" value="Dimeric alpha+beta barrel"/>
    <property type="match status" value="1"/>
</dbReference>
<keyword evidence="2" id="KW-0238">DNA-binding</keyword>
<reference evidence="5" key="1">
    <citation type="submission" date="2022-05" db="EMBL/GenBank/DDBJ databases">
        <authorList>
            <person name="Jo J.-H."/>
            <person name="Im W.-T."/>
        </authorList>
    </citation>
    <scope>NUCLEOTIDE SEQUENCE</scope>
    <source>
        <strain evidence="5">RB56-2</strain>
    </source>
</reference>
<dbReference type="Gene3D" id="3.30.70.920">
    <property type="match status" value="1"/>
</dbReference>
<dbReference type="InterPro" id="IPR019888">
    <property type="entry name" value="Tscrpt_reg_AsnC-like"/>
</dbReference>
<evidence type="ECO:0000256" key="3">
    <source>
        <dbReference type="ARBA" id="ARBA00023163"/>
    </source>
</evidence>
<evidence type="ECO:0000256" key="2">
    <source>
        <dbReference type="ARBA" id="ARBA00023125"/>
    </source>
</evidence>
<dbReference type="Pfam" id="PF01037">
    <property type="entry name" value="AsnC_trans_reg"/>
    <property type="match status" value="1"/>
</dbReference>
<dbReference type="InterPro" id="IPR019887">
    <property type="entry name" value="Tscrpt_reg_AsnC/Lrp_C"/>
</dbReference>
<dbReference type="SUPFAM" id="SSF46785">
    <property type="entry name" value="Winged helix' DNA-binding domain"/>
    <property type="match status" value="1"/>
</dbReference>
<dbReference type="Pfam" id="PF13404">
    <property type="entry name" value="HTH_AsnC-type"/>
    <property type="match status" value="1"/>
</dbReference>